<gene>
    <name evidence="5" type="ORF">MCAP1_002344</name>
</gene>
<feature type="region of interest" description="Disordered" evidence="4">
    <location>
        <begin position="224"/>
        <end position="251"/>
    </location>
</feature>
<dbReference type="EMBL" id="CP119911">
    <property type="protein sequence ID" value="WFD20100.1"/>
    <property type="molecule type" value="Genomic_DNA"/>
</dbReference>
<keyword evidence="3" id="KW-0173">Coenzyme A biosynthesis</keyword>
<evidence type="ECO:0000313" key="6">
    <source>
        <dbReference type="Proteomes" id="UP001220961"/>
    </source>
</evidence>
<dbReference type="PANTHER" id="PTHR12280">
    <property type="entry name" value="PANTOTHENATE KINASE"/>
    <property type="match status" value="1"/>
</dbReference>
<dbReference type="InterPro" id="IPR043129">
    <property type="entry name" value="ATPase_NBD"/>
</dbReference>
<name>A0AAF0E785_9BASI</name>
<dbReference type="GO" id="GO:0005829">
    <property type="term" value="C:cytosol"/>
    <property type="evidence" value="ECO:0007669"/>
    <property type="project" value="TreeGrafter"/>
</dbReference>
<dbReference type="Proteomes" id="UP001220961">
    <property type="component" value="Chromosome 4"/>
</dbReference>
<organism evidence="5 6">
    <name type="scientific">Malassezia caprae</name>
    <dbReference type="NCBI Taxonomy" id="1381934"/>
    <lineage>
        <taxon>Eukaryota</taxon>
        <taxon>Fungi</taxon>
        <taxon>Dikarya</taxon>
        <taxon>Basidiomycota</taxon>
        <taxon>Ustilaginomycotina</taxon>
        <taxon>Malasseziomycetes</taxon>
        <taxon>Malasseziales</taxon>
        <taxon>Malasseziaceae</taxon>
        <taxon>Malassezia</taxon>
    </lineage>
</organism>
<protein>
    <submittedName>
        <fullName evidence="5">Pantothenate kinase</fullName>
        <ecNumber evidence="5">2.7.1.33</ecNumber>
    </submittedName>
</protein>
<evidence type="ECO:0000256" key="3">
    <source>
        <dbReference type="ARBA" id="ARBA00022993"/>
    </source>
</evidence>
<reference evidence="5" key="1">
    <citation type="submission" date="2023-03" db="EMBL/GenBank/DDBJ databases">
        <title>Mating type loci evolution in Malassezia.</title>
        <authorList>
            <person name="Coelho M.A."/>
        </authorList>
    </citation>
    <scope>NUCLEOTIDE SEQUENCE</scope>
    <source>
        <strain evidence="5">CBS 10434</strain>
    </source>
</reference>
<dbReference type="InterPro" id="IPR004567">
    <property type="entry name" value="Type_II_PanK"/>
</dbReference>
<dbReference type="AlphaFoldDB" id="A0AAF0E785"/>
<dbReference type="GO" id="GO:0015937">
    <property type="term" value="P:coenzyme A biosynthetic process"/>
    <property type="evidence" value="ECO:0007669"/>
    <property type="project" value="UniProtKB-KW"/>
</dbReference>
<accession>A0AAF0E785</accession>
<evidence type="ECO:0000256" key="2">
    <source>
        <dbReference type="ARBA" id="ARBA00022840"/>
    </source>
</evidence>
<dbReference type="EC" id="2.7.1.33" evidence="5"/>
<dbReference type="GO" id="GO:0005524">
    <property type="term" value="F:ATP binding"/>
    <property type="evidence" value="ECO:0007669"/>
    <property type="project" value="UniProtKB-KW"/>
</dbReference>
<keyword evidence="6" id="KW-1185">Reference proteome</keyword>
<sequence>MLGPPPALPVDVFMRTHGARIIVDDLSSSEVCRDGHDIYLPNHTESVSHIAVDVGGSLAKVVYFTRSSSNIKASEELHADEAPADGAASRPPVLFHPASLRRRSLPSAFPGGRLNFVKFESSNMDACVQFLHELIEKSAAANQVTVDEMQKSVKIMATGGGAHLFYEHFMSELGVEVQREDEMECLITGLNFMTLIPDEVFWFSDRLVDEMMHTSAHSDMSFSHGDSSVIAGESQPLPRPSASPPLYEPMFESTPSPKLPCLLVNIGSGVSILKIDEHGQFERVSGTSLGGGTLWGLLGLLTDARSFDEMLELGERGDNSHVDMLVGDIYGPIGLDHLGLSASTIASSFGKVFRWDRRGDVPDEPGDSAGAATESRRARFRQEDICRSLLYAISNNIGQIAHMNAEKYKLDRVYFGGSFIRGHRATIATLSYAIRFWSKGRRRAYFLRHEGYLGAVGAWVRHIATRPEESAPLAPSVPPMLAEALNGAPLDAPAPPPRGGADVADLLDQLAELDTQDLPQDAASIGKLMTQLDQAHQVADMIESRVDQLLDKLGAILPDLESSTDSPV</sequence>
<proteinExistence type="predicted"/>
<dbReference type="PANTHER" id="PTHR12280:SF20">
    <property type="entry name" value="4'-PHOSPHOPANTETHEINE PHOSPHATASE"/>
    <property type="match status" value="1"/>
</dbReference>
<keyword evidence="1" id="KW-0547">Nucleotide-binding</keyword>
<evidence type="ECO:0000256" key="1">
    <source>
        <dbReference type="ARBA" id="ARBA00022741"/>
    </source>
</evidence>
<evidence type="ECO:0000313" key="5">
    <source>
        <dbReference type="EMBL" id="WFD20100.1"/>
    </source>
</evidence>
<dbReference type="GO" id="GO:0004594">
    <property type="term" value="F:pantothenate kinase activity"/>
    <property type="evidence" value="ECO:0007669"/>
    <property type="project" value="UniProtKB-EC"/>
</dbReference>
<dbReference type="CDD" id="cd24123">
    <property type="entry name" value="ASKHA_NBD_PanK-II_Pank4"/>
    <property type="match status" value="1"/>
</dbReference>
<evidence type="ECO:0000256" key="4">
    <source>
        <dbReference type="SAM" id="MobiDB-lite"/>
    </source>
</evidence>
<dbReference type="GO" id="GO:0005634">
    <property type="term" value="C:nucleus"/>
    <property type="evidence" value="ECO:0007669"/>
    <property type="project" value="TreeGrafter"/>
</dbReference>
<dbReference type="SUPFAM" id="SSF53067">
    <property type="entry name" value="Actin-like ATPase domain"/>
    <property type="match status" value="2"/>
</dbReference>
<dbReference type="FunFam" id="3.30.420.40:FF:000115">
    <property type="entry name" value="Pantothenate kinase PanK"/>
    <property type="match status" value="1"/>
</dbReference>
<keyword evidence="5" id="KW-0808">Transferase</keyword>
<dbReference type="Gene3D" id="3.30.420.510">
    <property type="match status" value="1"/>
</dbReference>
<keyword evidence="2" id="KW-0067">ATP-binding</keyword>
<keyword evidence="5" id="KW-0418">Kinase</keyword>
<feature type="compositionally biased region" description="Pro residues" evidence="4">
    <location>
        <begin position="237"/>
        <end position="247"/>
    </location>
</feature>
<dbReference type="Gene3D" id="3.30.420.40">
    <property type="match status" value="1"/>
</dbReference>
<dbReference type="Pfam" id="PF03630">
    <property type="entry name" value="Fumble"/>
    <property type="match status" value="1"/>
</dbReference>